<name>A0A174U2Q8_9FIRM</name>
<dbReference type="GeneID" id="72465536"/>
<comment type="subcellular location">
    <subcellularLocation>
        <location evidence="2">Membrane</location>
        <topology evidence="2">Multi-pass membrane protein</topology>
    </subcellularLocation>
</comment>
<dbReference type="Proteomes" id="UP000095765">
    <property type="component" value="Unassembled WGS sequence"/>
</dbReference>
<evidence type="ECO:0000256" key="14">
    <source>
        <dbReference type="SAM" id="Phobius"/>
    </source>
</evidence>
<dbReference type="PIRSF" id="PIRSF000847">
    <property type="entry name" value="Phos_ph_gly_syn"/>
    <property type="match status" value="1"/>
</dbReference>
<evidence type="ECO:0000256" key="2">
    <source>
        <dbReference type="ARBA" id="ARBA00004141"/>
    </source>
</evidence>
<dbReference type="GO" id="GO:0016020">
    <property type="term" value="C:membrane"/>
    <property type="evidence" value="ECO:0007669"/>
    <property type="project" value="UniProtKB-SubCell"/>
</dbReference>
<dbReference type="Pfam" id="PF01066">
    <property type="entry name" value="CDP-OH_P_transf"/>
    <property type="match status" value="1"/>
</dbReference>
<feature type="transmembrane region" description="Helical" evidence="14">
    <location>
        <begin position="7"/>
        <end position="25"/>
    </location>
</feature>
<keyword evidence="4" id="KW-0444">Lipid biosynthesis</keyword>
<dbReference type="Proteomes" id="UP000260828">
    <property type="component" value="Unassembled WGS sequence"/>
</dbReference>
<dbReference type="InterPro" id="IPR050324">
    <property type="entry name" value="CDP-alcohol_PTase-I"/>
</dbReference>
<evidence type="ECO:0000256" key="10">
    <source>
        <dbReference type="ARBA" id="ARBA00023209"/>
    </source>
</evidence>
<gene>
    <name evidence="15" type="primary">pgsA_2</name>
    <name evidence="16" type="ORF">DXC40_01165</name>
    <name evidence="15" type="ORF">ERS852551_03282</name>
</gene>
<dbReference type="AlphaFoldDB" id="A0A174U2Q8"/>
<keyword evidence="8" id="KW-0443">Lipid metabolism</keyword>
<dbReference type="UniPathway" id="UPA00084">
    <property type="reaction ID" value="UER00503"/>
</dbReference>
<dbReference type="InterPro" id="IPR048254">
    <property type="entry name" value="CDP_ALCOHOL_P_TRANSF_CS"/>
</dbReference>
<keyword evidence="9 14" id="KW-0472">Membrane</keyword>
<keyword evidence="10" id="KW-0594">Phospholipid biosynthesis</keyword>
<dbReference type="InterPro" id="IPR004570">
    <property type="entry name" value="Phosphatidylglycerol_P_synth"/>
</dbReference>
<evidence type="ECO:0000256" key="4">
    <source>
        <dbReference type="ARBA" id="ARBA00022516"/>
    </source>
</evidence>
<evidence type="ECO:0000256" key="5">
    <source>
        <dbReference type="ARBA" id="ARBA00022679"/>
    </source>
</evidence>
<evidence type="ECO:0000256" key="1">
    <source>
        <dbReference type="ARBA" id="ARBA00003973"/>
    </source>
</evidence>
<dbReference type="PROSITE" id="PS00379">
    <property type="entry name" value="CDP_ALCOHOL_P_TRANSF"/>
    <property type="match status" value="1"/>
</dbReference>
<evidence type="ECO:0000256" key="3">
    <source>
        <dbReference type="ARBA" id="ARBA00010441"/>
    </source>
</evidence>
<evidence type="ECO:0000256" key="11">
    <source>
        <dbReference type="ARBA" id="ARBA00023264"/>
    </source>
</evidence>
<organism evidence="15 17">
    <name type="scientific">Anaerotruncus colihominis</name>
    <dbReference type="NCBI Taxonomy" id="169435"/>
    <lineage>
        <taxon>Bacteria</taxon>
        <taxon>Bacillati</taxon>
        <taxon>Bacillota</taxon>
        <taxon>Clostridia</taxon>
        <taxon>Eubacteriales</taxon>
        <taxon>Oscillospiraceae</taxon>
        <taxon>Anaerotruncus</taxon>
    </lineage>
</organism>
<dbReference type="GO" id="GO:0008444">
    <property type="term" value="F:CDP-diacylglycerol-glycerol-3-phosphate 3-phosphatidyltransferase activity"/>
    <property type="evidence" value="ECO:0007669"/>
    <property type="project" value="InterPro"/>
</dbReference>
<dbReference type="RefSeq" id="WP_006875193.1">
    <property type="nucleotide sequence ID" value="NZ_CABIWA010000023.1"/>
</dbReference>
<keyword evidence="11" id="KW-1208">Phospholipid metabolism</keyword>
<evidence type="ECO:0000256" key="7">
    <source>
        <dbReference type="ARBA" id="ARBA00022989"/>
    </source>
</evidence>
<proteinExistence type="inferred from homology"/>
<dbReference type="EMBL" id="QVME01000001">
    <property type="protein sequence ID" value="RGE69707.1"/>
    <property type="molecule type" value="Genomic_DNA"/>
</dbReference>
<comment type="function">
    <text evidence="1">This protein catalyzes the committed step to the synthesis of the acidic phospholipids.</text>
</comment>
<protein>
    <recommendedName>
        <fullName evidence="12">Phosphatidylglycerophosphate synthase</fullName>
    </recommendedName>
</protein>
<dbReference type="OrthoDB" id="9796672at2"/>
<evidence type="ECO:0000313" key="16">
    <source>
        <dbReference type="EMBL" id="RGE69707.1"/>
    </source>
</evidence>
<evidence type="ECO:0000313" key="15">
    <source>
        <dbReference type="EMBL" id="CUQ14075.1"/>
    </source>
</evidence>
<dbReference type="InterPro" id="IPR043130">
    <property type="entry name" value="CDP-OH_PTrfase_TM_dom"/>
</dbReference>
<reference evidence="16 18" key="2">
    <citation type="submission" date="2018-08" db="EMBL/GenBank/DDBJ databases">
        <title>A genome reference for cultivated species of the human gut microbiota.</title>
        <authorList>
            <person name="Zou Y."/>
            <person name="Xue W."/>
            <person name="Luo G."/>
        </authorList>
    </citation>
    <scope>NUCLEOTIDE SEQUENCE [LARGE SCALE GENOMIC DNA]</scope>
    <source>
        <strain evidence="16 18">TF05-12AC</strain>
    </source>
</reference>
<evidence type="ECO:0000256" key="13">
    <source>
        <dbReference type="RuleBase" id="RU003750"/>
    </source>
</evidence>
<dbReference type="Gene3D" id="1.20.120.1760">
    <property type="match status" value="1"/>
</dbReference>
<evidence type="ECO:0000256" key="12">
    <source>
        <dbReference type="ARBA" id="ARBA00033018"/>
    </source>
</evidence>
<comment type="similarity">
    <text evidence="3 13">Belongs to the CDP-alcohol phosphatidyltransferase class-I family.</text>
</comment>
<evidence type="ECO:0000313" key="17">
    <source>
        <dbReference type="Proteomes" id="UP000095765"/>
    </source>
</evidence>
<keyword evidence="6 14" id="KW-0812">Transmembrane</keyword>
<feature type="transmembrane region" description="Helical" evidence="14">
    <location>
        <begin position="150"/>
        <end position="173"/>
    </location>
</feature>
<sequence>MKLNVPNALTLFRILLIPVYLWRYLTAQSQMDYLTAAGILLLSALSDTMDGYIARRFHQITQLGKILDPAADKLTLAAVIVSLWLTRPNWWPLYTLFILKEFLMLLGGLRLHRKQVKIEGAKWFGKLSTIMFYVIMIIIVAMPQLQDRTILTMLLVLLVFMLFSLLRYGMLFCHMLKNSTKK</sequence>
<keyword evidence="5 13" id="KW-0808">Transferase</keyword>
<evidence type="ECO:0000256" key="8">
    <source>
        <dbReference type="ARBA" id="ARBA00023098"/>
    </source>
</evidence>
<evidence type="ECO:0000256" key="6">
    <source>
        <dbReference type="ARBA" id="ARBA00022692"/>
    </source>
</evidence>
<evidence type="ECO:0000256" key="9">
    <source>
        <dbReference type="ARBA" id="ARBA00023136"/>
    </source>
</evidence>
<dbReference type="PANTHER" id="PTHR14269">
    <property type="entry name" value="CDP-DIACYLGLYCEROL--GLYCEROL-3-PHOSPHATE 3-PHOSPHATIDYLTRANSFERASE-RELATED"/>
    <property type="match status" value="1"/>
</dbReference>
<feature type="transmembrane region" description="Helical" evidence="14">
    <location>
        <begin position="123"/>
        <end position="144"/>
    </location>
</feature>
<dbReference type="GO" id="GO:0006655">
    <property type="term" value="P:phosphatidylglycerol biosynthetic process"/>
    <property type="evidence" value="ECO:0007669"/>
    <property type="project" value="UniProtKB-UniPathway"/>
</dbReference>
<dbReference type="EMBL" id="CZBE01000029">
    <property type="protein sequence ID" value="CUQ14075.1"/>
    <property type="molecule type" value="Genomic_DNA"/>
</dbReference>
<keyword evidence="7 14" id="KW-1133">Transmembrane helix</keyword>
<reference evidence="15 17" key="1">
    <citation type="submission" date="2015-09" db="EMBL/GenBank/DDBJ databases">
        <authorList>
            <consortium name="Pathogen Informatics"/>
        </authorList>
    </citation>
    <scope>NUCLEOTIDE SEQUENCE [LARGE SCALE GENOMIC DNA]</scope>
    <source>
        <strain evidence="15 17">2789STDY5834939</strain>
    </source>
</reference>
<accession>A0A174U2Q8</accession>
<dbReference type="PANTHER" id="PTHR14269:SF11">
    <property type="entry name" value="CDP-DIACYLGLYCEROL--GLYCEROL-3-PHOSPHATE 3-PHOSPHATIDYLTRANSFERASE"/>
    <property type="match status" value="1"/>
</dbReference>
<dbReference type="InterPro" id="IPR000462">
    <property type="entry name" value="CDP-OH_P_trans"/>
</dbReference>
<evidence type="ECO:0000313" key="18">
    <source>
        <dbReference type="Proteomes" id="UP000260828"/>
    </source>
</evidence>
<feature type="transmembrane region" description="Helical" evidence="14">
    <location>
        <begin position="91"/>
        <end position="111"/>
    </location>
</feature>